<dbReference type="Pfam" id="PF00534">
    <property type="entry name" value="Glycos_transf_1"/>
    <property type="match status" value="1"/>
</dbReference>
<dbReference type="PANTHER" id="PTHR12526">
    <property type="entry name" value="GLYCOSYLTRANSFERASE"/>
    <property type="match status" value="1"/>
</dbReference>
<organism evidence="5 6">
    <name type="scientific">Kribbella turkmenica</name>
    <dbReference type="NCBI Taxonomy" id="2530375"/>
    <lineage>
        <taxon>Bacteria</taxon>
        <taxon>Bacillati</taxon>
        <taxon>Actinomycetota</taxon>
        <taxon>Actinomycetes</taxon>
        <taxon>Propionibacteriales</taxon>
        <taxon>Kribbellaceae</taxon>
        <taxon>Kribbella</taxon>
    </lineage>
</organism>
<dbReference type="GO" id="GO:0016757">
    <property type="term" value="F:glycosyltransferase activity"/>
    <property type="evidence" value="ECO:0007669"/>
    <property type="project" value="UniProtKB-KW"/>
</dbReference>
<gene>
    <name evidence="5" type="ORF">E1218_17490</name>
</gene>
<dbReference type="SUPFAM" id="SSF53756">
    <property type="entry name" value="UDP-Glycosyltransferase/glycogen phosphorylase"/>
    <property type="match status" value="1"/>
</dbReference>
<sequence length="400" mass="42565">MRIAMISEHASPLAVLGGADAGGQNVHVASLSLALAERGHTVDVYTRRDHHGTPERMCLGPGVDVIHVPAGPPRPIAKDELQPYMPAFGDWLTVYWADRPPDVVHAHFWMSGVASVQARRRMPLPSAQTFHALGVVKRRHQGSHDPSPDDRVDIETSLALRSDAVIATATDEVRELLALGARPEVMHVVPCGVDAFPPGPPAERRRHGGRGRILSLGRLVERKGVDTVIAALAHVAGAELVVAGGPSTGFDADPEVVRLRALAEQAGVADRVSLIGPVRRTEVPALLRSADVVACTPWYEPFGIVPLEAMACGRPVVASAVGGLVDTVVDGVTGIHVPPRDPVRLAVVLRELLADPARREALGRAGHARVLAKYTWPTVAAATEDVYRRIVSPVTSGRIG</sequence>
<proteinExistence type="predicted"/>
<accession>A0A4R4X0V4</accession>
<name>A0A4R4X0V4_9ACTN</name>
<feature type="domain" description="Glycosyltransferase subfamily 4-like N-terminal" evidence="4">
    <location>
        <begin position="22"/>
        <end position="194"/>
    </location>
</feature>
<dbReference type="InterPro" id="IPR001296">
    <property type="entry name" value="Glyco_trans_1"/>
</dbReference>
<feature type="domain" description="Glycosyl transferase family 1" evidence="3">
    <location>
        <begin position="208"/>
        <end position="367"/>
    </location>
</feature>
<dbReference type="EMBL" id="SMKR01000070">
    <property type="protein sequence ID" value="TDD23751.1"/>
    <property type="molecule type" value="Genomic_DNA"/>
</dbReference>
<dbReference type="Pfam" id="PF13439">
    <property type="entry name" value="Glyco_transf_4"/>
    <property type="match status" value="1"/>
</dbReference>
<evidence type="ECO:0000256" key="1">
    <source>
        <dbReference type="ARBA" id="ARBA00022676"/>
    </source>
</evidence>
<evidence type="ECO:0000313" key="5">
    <source>
        <dbReference type="EMBL" id="TDD23751.1"/>
    </source>
</evidence>
<dbReference type="RefSeq" id="WP_132321392.1">
    <property type="nucleotide sequence ID" value="NZ_SMKR01000070.1"/>
</dbReference>
<evidence type="ECO:0000259" key="4">
    <source>
        <dbReference type="Pfam" id="PF13439"/>
    </source>
</evidence>
<keyword evidence="2 5" id="KW-0808">Transferase</keyword>
<keyword evidence="1" id="KW-0328">Glycosyltransferase</keyword>
<evidence type="ECO:0000313" key="6">
    <source>
        <dbReference type="Proteomes" id="UP000295172"/>
    </source>
</evidence>
<dbReference type="Proteomes" id="UP000295172">
    <property type="component" value="Unassembled WGS sequence"/>
</dbReference>
<reference evidence="5 6" key="1">
    <citation type="submission" date="2019-02" db="EMBL/GenBank/DDBJ databases">
        <title>Draft genome sequences of novel Actinobacteria.</title>
        <authorList>
            <person name="Sahin N."/>
            <person name="Ay H."/>
            <person name="Saygin H."/>
        </authorList>
    </citation>
    <scope>NUCLEOTIDE SEQUENCE [LARGE SCALE GENOMIC DNA]</scope>
    <source>
        <strain evidence="5 6">16K104</strain>
    </source>
</reference>
<evidence type="ECO:0000259" key="3">
    <source>
        <dbReference type="Pfam" id="PF00534"/>
    </source>
</evidence>
<dbReference type="Gene3D" id="3.40.50.2000">
    <property type="entry name" value="Glycogen Phosphorylase B"/>
    <property type="match status" value="2"/>
</dbReference>
<dbReference type="OrthoDB" id="9809227at2"/>
<protein>
    <submittedName>
        <fullName evidence="5">Glycosyltransferase family 1 protein</fullName>
    </submittedName>
</protein>
<evidence type="ECO:0000256" key="2">
    <source>
        <dbReference type="ARBA" id="ARBA00022679"/>
    </source>
</evidence>
<dbReference type="PANTHER" id="PTHR12526:SF635">
    <property type="entry name" value="GLYCOSYL TRANSFERASE GROUP 1"/>
    <property type="match status" value="1"/>
</dbReference>
<dbReference type="InterPro" id="IPR028098">
    <property type="entry name" value="Glyco_trans_4-like_N"/>
</dbReference>
<keyword evidence="6" id="KW-1185">Reference proteome</keyword>
<dbReference type="AlphaFoldDB" id="A0A4R4X0V4"/>
<comment type="caution">
    <text evidence="5">The sequence shown here is derived from an EMBL/GenBank/DDBJ whole genome shotgun (WGS) entry which is preliminary data.</text>
</comment>